<dbReference type="AlphaFoldDB" id="A0A3D8Y8Q9"/>
<feature type="domain" description="Activator of Hsp90 ATPase homologue 1/2-like C-terminal" evidence="2">
    <location>
        <begin position="6"/>
        <end position="117"/>
    </location>
</feature>
<dbReference type="InterPro" id="IPR023393">
    <property type="entry name" value="START-like_dom_sf"/>
</dbReference>
<evidence type="ECO:0000313" key="4">
    <source>
        <dbReference type="Proteomes" id="UP000256373"/>
    </source>
</evidence>
<sequence>MRIRKPVHEVFNAFIDPEITRNFWFTKGSGKLEAGKIIVWEWEMYNVSTEVHIEEIKPDEEIVISWGEPATKVVFSFQSLSDNSTYVSITNTGFSQQGSELWAVINDSTGGFTTVLDGAKAWLEFNINLNLIADKFPKEVSDHGA</sequence>
<dbReference type="Pfam" id="PF08327">
    <property type="entry name" value="AHSA1"/>
    <property type="match status" value="1"/>
</dbReference>
<reference evidence="3 4" key="1">
    <citation type="submission" date="2018-07" db="EMBL/GenBank/DDBJ databases">
        <title>Dyadobacter roseus sp. nov., isolated from rose rhizosphere soil.</title>
        <authorList>
            <person name="Chen L."/>
        </authorList>
    </citation>
    <scope>NUCLEOTIDE SEQUENCE [LARGE SCALE GENOMIC DNA]</scope>
    <source>
        <strain evidence="3 4">RS19</strain>
    </source>
</reference>
<dbReference type="Proteomes" id="UP000256373">
    <property type="component" value="Unassembled WGS sequence"/>
</dbReference>
<dbReference type="Gene3D" id="3.30.530.20">
    <property type="match status" value="1"/>
</dbReference>
<evidence type="ECO:0000259" key="2">
    <source>
        <dbReference type="Pfam" id="PF08327"/>
    </source>
</evidence>
<proteinExistence type="inferred from homology"/>
<gene>
    <name evidence="3" type="ORF">DSL64_17850</name>
</gene>
<dbReference type="InterPro" id="IPR013538">
    <property type="entry name" value="ASHA1/2-like_C"/>
</dbReference>
<comment type="similarity">
    <text evidence="1">Belongs to the AHA1 family.</text>
</comment>
<evidence type="ECO:0000313" key="3">
    <source>
        <dbReference type="EMBL" id="REA59541.1"/>
    </source>
</evidence>
<protein>
    <submittedName>
        <fullName evidence="3">Polyketide cyclase</fullName>
    </submittedName>
</protein>
<dbReference type="CDD" id="cd08901">
    <property type="entry name" value="SRPBCC_CalC_Aha1-like_8"/>
    <property type="match status" value="1"/>
</dbReference>
<dbReference type="SUPFAM" id="SSF55961">
    <property type="entry name" value="Bet v1-like"/>
    <property type="match status" value="1"/>
</dbReference>
<organism evidence="3 4">
    <name type="scientific">Dyadobacter luteus</name>
    <dbReference type="NCBI Taxonomy" id="2259619"/>
    <lineage>
        <taxon>Bacteria</taxon>
        <taxon>Pseudomonadati</taxon>
        <taxon>Bacteroidota</taxon>
        <taxon>Cytophagia</taxon>
        <taxon>Cytophagales</taxon>
        <taxon>Spirosomataceae</taxon>
        <taxon>Dyadobacter</taxon>
    </lineage>
</organism>
<dbReference type="EMBL" id="QNUL01000015">
    <property type="protein sequence ID" value="REA59541.1"/>
    <property type="molecule type" value="Genomic_DNA"/>
</dbReference>
<accession>A0A3D8Y8Q9</accession>
<comment type="caution">
    <text evidence="3">The sequence shown here is derived from an EMBL/GenBank/DDBJ whole genome shotgun (WGS) entry which is preliminary data.</text>
</comment>
<evidence type="ECO:0000256" key="1">
    <source>
        <dbReference type="ARBA" id="ARBA00006817"/>
    </source>
</evidence>
<keyword evidence="4" id="KW-1185">Reference proteome</keyword>
<dbReference type="OrthoDB" id="2364866at2"/>
<name>A0A3D8Y8Q9_9BACT</name>